<organism evidence="3 4">
    <name type="scientific">Salinisphaera orenii YIM 95161</name>
    <dbReference type="NCBI Taxonomy" id="1051139"/>
    <lineage>
        <taxon>Bacteria</taxon>
        <taxon>Pseudomonadati</taxon>
        <taxon>Pseudomonadota</taxon>
        <taxon>Gammaproteobacteria</taxon>
        <taxon>Salinisphaerales</taxon>
        <taxon>Salinisphaeraceae</taxon>
        <taxon>Salinisphaera</taxon>
    </lineage>
</organism>
<dbReference type="InterPro" id="IPR036291">
    <property type="entry name" value="NAD(P)-bd_dom_sf"/>
</dbReference>
<evidence type="ECO:0000313" key="3">
    <source>
        <dbReference type="EMBL" id="ROO25128.1"/>
    </source>
</evidence>
<dbReference type="PANTHER" id="PTHR43639:SF1">
    <property type="entry name" value="SHORT-CHAIN DEHYDROGENASE_REDUCTASE FAMILY PROTEIN"/>
    <property type="match status" value="1"/>
</dbReference>
<evidence type="ECO:0000256" key="2">
    <source>
        <dbReference type="ARBA" id="ARBA00023002"/>
    </source>
</evidence>
<dbReference type="PANTHER" id="PTHR43639">
    <property type="entry name" value="OXIDOREDUCTASE, SHORT-CHAIN DEHYDROGENASE/REDUCTASE FAMILY (AFU_ORTHOLOGUE AFUA_5G02870)"/>
    <property type="match status" value="1"/>
</dbReference>
<dbReference type="PRINTS" id="PR00081">
    <property type="entry name" value="GDHRDH"/>
</dbReference>
<dbReference type="GO" id="GO:0016491">
    <property type="term" value="F:oxidoreductase activity"/>
    <property type="evidence" value="ECO:0007669"/>
    <property type="project" value="UniProtKB-KW"/>
</dbReference>
<comment type="caution">
    <text evidence="3">The sequence shown here is derived from an EMBL/GenBank/DDBJ whole genome shotgun (WGS) entry which is preliminary data.</text>
</comment>
<dbReference type="OrthoDB" id="20590at2"/>
<dbReference type="Gene3D" id="3.40.50.720">
    <property type="entry name" value="NAD(P)-binding Rossmann-like Domain"/>
    <property type="match status" value="1"/>
</dbReference>
<gene>
    <name evidence="3" type="ORF">SAHL_15225</name>
</gene>
<dbReference type="InterPro" id="IPR002347">
    <property type="entry name" value="SDR_fam"/>
</dbReference>
<dbReference type="RefSeq" id="WP_123592254.1">
    <property type="nucleotide sequence ID" value="NZ_AYKF01000121.1"/>
</dbReference>
<dbReference type="PRINTS" id="PR00080">
    <property type="entry name" value="SDRFAMILY"/>
</dbReference>
<dbReference type="Proteomes" id="UP000285123">
    <property type="component" value="Unassembled WGS sequence"/>
</dbReference>
<reference evidence="3 4" key="1">
    <citation type="submission" date="2013-10" db="EMBL/GenBank/DDBJ databases">
        <title>Salinisphaera halophila YIM 95161 Genome Sequencing.</title>
        <authorList>
            <person name="Lai Q."/>
            <person name="Li C."/>
            <person name="Shao Z."/>
        </authorList>
    </citation>
    <scope>NUCLEOTIDE SEQUENCE [LARGE SCALE GENOMIC DNA]</scope>
    <source>
        <strain evidence="3 4">YIM 95161</strain>
    </source>
</reference>
<keyword evidence="2" id="KW-0560">Oxidoreductase</keyword>
<dbReference type="AlphaFoldDB" id="A0A423PHL3"/>
<protein>
    <submittedName>
        <fullName evidence="3">Short-chain dehydrogenase</fullName>
    </submittedName>
</protein>
<proteinExistence type="inferred from homology"/>
<evidence type="ECO:0000313" key="4">
    <source>
        <dbReference type="Proteomes" id="UP000285123"/>
    </source>
</evidence>
<comment type="similarity">
    <text evidence="1">Belongs to the short-chain dehydrogenases/reductases (SDR) family.</text>
</comment>
<evidence type="ECO:0000256" key="1">
    <source>
        <dbReference type="ARBA" id="ARBA00006484"/>
    </source>
</evidence>
<accession>A0A423PHL3</accession>
<dbReference type="EMBL" id="AYKF01000121">
    <property type="protein sequence ID" value="ROO25128.1"/>
    <property type="molecule type" value="Genomic_DNA"/>
</dbReference>
<dbReference type="SUPFAM" id="SSF51735">
    <property type="entry name" value="NAD(P)-binding Rossmann-fold domains"/>
    <property type="match status" value="1"/>
</dbReference>
<dbReference type="Pfam" id="PF13561">
    <property type="entry name" value="adh_short_C2"/>
    <property type="match status" value="1"/>
</dbReference>
<name>A0A423PHL3_9GAMM</name>
<sequence length="252" mass="26541">MPDKIAFITGANRGLGRSMAHHLAAAGVGVIGTYRSHRDEADAVVREIVEAGGRAAMLELDVGDSTAFAGFTERLAATLADTFDRADLDFVVHNAGDGILAPYEDTSADDLDALYRAHFKGPFLLSQQLLPLIARGGRILNVSTAATRFVLDNHCAYSAMKSALEVTTRYMAKELGDRGITVNAIAPGAVETDFAGGAVRDDPELNAHFRAITPLGRTAGPDDIGAAVAGLLSSDFAWLNGERIELTGGQSL</sequence>